<dbReference type="NCBIfam" id="TIGR00229">
    <property type="entry name" value="sensory_box"/>
    <property type="match status" value="2"/>
</dbReference>
<dbReference type="Gene3D" id="3.30.70.270">
    <property type="match status" value="1"/>
</dbReference>
<dbReference type="InterPro" id="IPR000014">
    <property type="entry name" value="PAS"/>
</dbReference>
<dbReference type="InterPro" id="IPR043128">
    <property type="entry name" value="Rev_trsase/Diguanyl_cyclase"/>
</dbReference>
<dbReference type="InterPro" id="IPR000700">
    <property type="entry name" value="PAS-assoc_C"/>
</dbReference>
<organism evidence="4 5">
    <name type="scientific">Alishewanella longhuensis</name>
    <dbReference type="NCBI Taxonomy" id="1091037"/>
    <lineage>
        <taxon>Bacteria</taxon>
        <taxon>Pseudomonadati</taxon>
        <taxon>Pseudomonadota</taxon>
        <taxon>Gammaproteobacteria</taxon>
        <taxon>Alteromonadales</taxon>
        <taxon>Alteromonadaceae</taxon>
        <taxon>Alishewanella</taxon>
    </lineage>
</organism>
<dbReference type="PROSITE" id="PS50113">
    <property type="entry name" value="PAC"/>
    <property type="match status" value="2"/>
</dbReference>
<dbReference type="SUPFAM" id="SSF55073">
    <property type="entry name" value="Nucleotide cyclase"/>
    <property type="match status" value="1"/>
</dbReference>
<dbReference type="InterPro" id="IPR000160">
    <property type="entry name" value="GGDEF_dom"/>
</dbReference>
<feature type="domain" description="PAS" evidence="1">
    <location>
        <begin position="146"/>
        <end position="216"/>
    </location>
</feature>
<dbReference type="PANTHER" id="PTHR44757">
    <property type="entry name" value="DIGUANYLATE CYCLASE DGCP"/>
    <property type="match status" value="1"/>
</dbReference>
<reference evidence="5" key="1">
    <citation type="journal article" date="2019" name="Int. J. Syst. Evol. Microbiol.">
        <title>The Global Catalogue of Microorganisms (GCM) 10K type strain sequencing project: providing services to taxonomists for standard genome sequencing and annotation.</title>
        <authorList>
            <consortium name="The Broad Institute Genomics Platform"/>
            <consortium name="The Broad Institute Genome Sequencing Center for Infectious Disease"/>
            <person name="Wu L."/>
            <person name="Ma J."/>
        </authorList>
    </citation>
    <scope>NUCLEOTIDE SEQUENCE [LARGE SCALE GENOMIC DNA]</scope>
    <source>
        <strain evidence="5">CGMCC 1.7003</strain>
    </source>
</reference>
<dbReference type="InterPro" id="IPR035965">
    <property type="entry name" value="PAS-like_dom_sf"/>
</dbReference>
<dbReference type="PROSITE" id="PS50887">
    <property type="entry name" value="GGDEF"/>
    <property type="match status" value="1"/>
</dbReference>
<dbReference type="InterPro" id="IPR013655">
    <property type="entry name" value="PAS_fold_3"/>
</dbReference>
<dbReference type="Pfam" id="PF08447">
    <property type="entry name" value="PAS_3"/>
    <property type="match status" value="2"/>
</dbReference>
<name>A0ABQ3KZK6_9ALTE</name>
<evidence type="ECO:0000259" key="1">
    <source>
        <dbReference type="PROSITE" id="PS50112"/>
    </source>
</evidence>
<dbReference type="SMART" id="SM00267">
    <property type="entry name" value="GGDEF"/>
    <property type="match status" value="1"/>
</dbReference>
<dbReference type="PANTHER" id="PTHR44757:SF2">
    <property type="entry name" value="BIOFILM ARCHITECTURE MAINTENANCE PROTEIN MBAA"/>
    <property type="match status" value="1"/>
</dbReference>
<feature type="domain" description="GGDEF" evidence="3">
    <location>
        <begin position="304"/>
        <end position="442"/>
    </location>
</feature>
<evidence type="ECO:0000313" key="4">
    <source>
        <dbReference type="EMBL" id="GHG72572.1"/>
    </source>
</evidence>
<dbReference type="EMBL" id="BNAO01000006">
    <property type="protein sequence ID" value="GHG72572.1"/>
    <property type="molecule type" value="Genomic_DNA"/>
</dbReference>
<dbReference type="SMART" id="SM00091">
    <property type="entry name" value="PAS"/>
    <property type="match status" value="2"/>
</dbReference>
<comment type="caution">
    <text evidence="4">The sequence shown here is derived from an EMBL/GenBank/DDBJ whole genome shotgun (WGS) entry which is preliminary data.</text>
</comment>
<dbReference type="NCBIfam" id="TIGR00254">
    <property type="entry name" value="GGDEF"/>
    <property type="match status" value="1"/>
</dbReference>
<evidence type="ECO:0000259" key="3">
    <source>
        <dbReference type="PROSITE" id="PS50887"/>
    </source>
</evidence>
<dbReference type="SUPFAM" id="SSF55785">
    <property type="entry name" value="PYP-like sensor domain (PAS domain)"/>
    <property type="match status" value="2"/>
</dbReference>
<dbReference type="SMART" id="SM00086">
    <property type="entry name" value="PAC"/>
    <property type="match status" value="2"/>
</dbReference>
<protein>
    <recommendedName>
        <fullName evidence="6">Diguanylate cyclase</fullName>
    </recommendedName>
</protein>
<gene>
    <name evidence="4" type="ORF">GCM10010919_24970</name>
</gene>
<dbReference type="Pfam" id="PF00990">
    <property type="entry name" value="GGDEF"/>
    <property type="match status" value="1"/>
</dbReference>
<dbReference type="RefSeq" id="WP_189433351.1">
    <property type="nucleotide sequence ID" value="NZ_BNAO01000006.1"/>
</dbReference>
<dbReference type="InterPro" id="IPR001610">
    <property type="entry name" value="PAC"/>
</dbReference>
<dbReference type="InterPro" id="IPR052155">
    <property type="entry name" value="Biofilm_reg_signaling"/>
</dbReference>
<evidence type="ECO:0000259" key="2">
    <source>
        <dbReference type="PROSITE" id="PS50113"/>
    </source>
</evidence>
<dbReference type="CDD" id="cd00130">
    <property type="entry name" value="PAS"/>
    <property type="match status" value="2"/>
</dbReference>
<feature type="domain" description="PAC" evidence="2">
    <location>
        <begin position="94"/>
        <end position="145"/>
    </location>
</feature>
<evidence type="ECO:0000313" key="5">
    <source>
        <dbReference type="Proteomes" id="UP000659697"/>
    </source>
</evidence>
<sequence length="448" mass="50401">MDKRSELVSPSTEQLFGPLAELARHLPCFLYQLKQTPDQQFHYVYASENAEALFGIPAQAIMQDGNLLLDRIHPADAERVYQTSAECAAQLKPWHAELRIIRPDQQIVWLEAFDFPRQLPDGSILFSGFANDISQRKNAELKLQQSEAEFRALVESANDIIFTMLPNGTLDYVSPCWQDILGSHPTEVMGKTFDHFVHQDDLERCFAFMQSLLLTATQHGTIEYRIFHKNGQLRWHTSTAAPILDTDGSLIKYVGIARDITEQKLQNLELARQAYYDPLTGLANRTLFHKMLEQQMALCQLRGDTLALLFIDLDRFKPINDCYGHAIGDVVLQQVAQRLHQSTRAADLTGRLSGDEFVVALTGFTASQSLVPQILPLASHIQQQLSAPYQVAEHHLDISCSVGIALFPQDSLDQQQLLHLADIAMYQAKKRPAQAAVVFCQAPVAERP</sequence>
<dbReference type="InterPro" id="IPR029787">
    <property type="entry name" value="Nucleotide_cyclase"/>
</dbReference>
<feature type="domain" description="PAC" evidence="2">
    <location>
        <begin position="220"/>
        <end position="272"/>
    </location>
</feature>
<dbReference type="PROSITE" id="PS50112">
    <property type="entry name" value="PAS"/>
    <property type="match status" value="1"/>
</dbReference>
<dbReference type="CDD" id="cd01949">
    <property type="entry name" value="GGDEF"/>
    <property type="match status" value="1"/>
</dbReference>
<keyword evidence="5" id="KW-1185">Reference proteome</keyword>
<proteinExistence type="predicted"/>
<dbReference type="Gene3D" id="3.30.450.20">
    <property type="entry name" value="PAS domain"/>
    <property type="match status" value="2"/>
</dbReference>
<accession>A0ABQ3KZK6</accession>
<evidence type="ECO:0008006" key="6">
    <source>
        <dbReference type="Google" id="ProtNLM"/>
    </source>
</evidence>
<dbReference type="Proteomes" id="UP000659697">
    <property type="component" value="Unassembled WGS sequence"/>
</dbReference>